<dbReference type="EC" id="6.3.5.4" evidence="3"/>
<gene>
    <name evidence="9" type="primary">asnB</name>
    <name evidence="9" type="ORF">VRU49_04655</name>
</gene>
<dbReference type="InterPro" id="IPR001962">
    <property type="entry name" value="Asn_synthase"/>
</dbReference>
<dbReference type="PANTHER" id="PTHR43284:SF1">
    <property type="entry name" value="ASPARAGINE SYNTHETASE"/>
    <property type="match status" value="1"/>
</dbReference>
<keyword evidence="10" id="KW-1185">Reference proteome</keyword>
<evidence type="ECO:0000259" key="8">
    <source>
        <dbReference type="PROSITE" id="PS51278"/>
    </source>
</evidence>
<dbReference type="RefSeq" id="WP_330145622.1">
    <property type="nucleotide sequence ID" value="NZ_JAZDQU010000001.1"/>
</dbReference>
<keyword evidence="4" id="KW-0547">Nucleotide-binding</keyword>
<evidence type="ECO:0000256" key="5">
    <source>
        <dbReference type="ARBA" id="ARBA00022840"/>
    </source>
</evidence>
<dbReference type="SUPFAM" id="SSF52402">
    <property type="entry name" value="Adenine nucleotide alpha hydrolases-like"/>
    <property type="match status" value="1"/>
</dbReference>
<evidence type="ECO:0000256" key="7">
    <source>
        <dbReference type="ARBA" id="ARBA00048741"/>
    </source>
</evidence>
<comment type="pathway">
    <text evidence="1">Amino-acid biosynthesis; L-asparagine biosynthesis; L-asparagine from L-aspartate (L-Gln route): step 1/1.</text>
</comment>
<evidence type="ECO:0000256" key="3">
    <source>
        <dbReference type="ARBA" id="ARBA00012737"/>
    </source>
</evidence>
<dbReference type="InterPro" id="IPR029055">
    <property type="entry name" value="Ntn_hydrolases_N"/>
</dbReference>
<dbReference type="PROSITE" id="PS51278">
    <property type="entry name" value="GATASE_TYPE_2"/>
    <property type="match status" value="1"/>
</dbReference>
<evidence type="ECO:0000256" key="4">
    <source>
        <dbReference type="ARBA" id="ARBA00022741"/>
    </source>
</evidence>
<proteinExistence type="inferred from homology"/>
<name>A0ABU7H097_9SPHI</name>
<dbReference type="PIRSF" id="PIRSF001589">
    <property type="entry name" value="Asn_synthetase_glu-h"/>
    <property type="match status" value="1"/>
</dbReference>
<dbReference type="PANTHER" id="PTHR43284">
    <property type="entry name" value="ASPARAGINE SYNTHETASE (GLUTAMINE-HYDROLYZING)"/>
    <property type="match status" value="1"/>
</dbReference>
<dbReference type="InterPro" id="IPR017932">
    <property type="entry name" value="GATase_2_dom"/>
</dbReference>
<dbReference type="Gene3D" id="3.40.50.620">
    <property type="entry name" value="HUPs"/>
    <property type="match status" value="1"/>
</dbReference>
<keyword evidence="5" id="KW-0067">ATP-binding</keyword>
<sequence>MCGIAGIISKNISKVTVERLKLMTDSIAHRGPDGEGHWISENGMVGFGHRRLSIIDLSSFGAQPMHYANGRYTITFNGEIYNYLEIKKGLQAKGYTFNSNSDTEVLLALYDAKREKCLEDLDGMFSFAIYDEQVKSVFFARDRFGEKPLFYTYNGKDEFHFGSEMKELWAAGIPKDVNNKMLYNYLSYGLLENANDQSETFYEGIQKLEAAHYIILKLNDFSLIKKRYWDIDINNVDYNTDITKASEKFQSLFYDSVKKRLRSDVPVGSSLSGGLDSSLIVCVINDLLVNKSSPVKQKTFSARFPGFEKDEGKYMDLVNTKTKAESFFTFPNEIGLIEKIEKVAYHQEEPFGSASICVQFDVMKLAKDNGVIVLLDGQGADELLGGYHYYYNSYFEELKNKDKGMYERALADYNKLHALNAINKNVSPGFKKRIKNAFPFIIKPYFQYKNALKELINPSLNREFTNNFADKSYLGLNFDLYAKKSLNEALYYSTMTKGLSELLRYSDRNSMAHSREVRLPFLNHKLVEFLFTLPAEFKISKGWTKYIMRETFQHILPNEITWRKDKIGYEPPQKAWMDTALAKEMIQSKKELLVSKGVLNKRVLNQTPRAVSATDENDSSWRQWMAGSLFS</sequence>
<dbReference type="InterPro" id="IPR006426">
    <property type="entry name" value="Asn_synth_AEB"/>
</dbReference>
<dbReference type="NCBIfam" id="TIGR01536">
    <property type="entry name" value="asn_synth_AEB"/>
    <property type="match status" value="1"/>
</dbReference>
<evidence type="ECO:0000256" key="2">
    <source>
        <dbReference type="ARBA" id="ARBA00005752"/>
    </source>
</evidence>
<dbReference type="SUPFAM" id="SSF56235">
    <property type="entry name" value="N-terminal nucleophile aminohydrolases (Ntn hydrolases)"/>
    <property type="match status" value="1"/>
</dbReference>
<dbReference type="InterPro" id="IPR051786">
    <property type="entry name" value="ASN_synthetase/amidase"/>
</dbReference>
<feature type="domain" description="Glutamine amidotransferase type-2" evidence="8">
    <location>
        <begin position="2"/>
        <end position="219"/>
    </location>
</feature>
<dbReference type="Pfam" id="PF13537">
    <property type="entry name" value="GATase_7"/>
    <property type="match status" value="1"/>
</dbReference>
<protein>
    <recommendedName>
        <fullName evidence="3">asparagine synthase (glutamine-hydrolyzing)</fullName>
        <ecNumber evidence="3">6.3.5.4</ecNumber>
    </recommendedName>
</protein>
<dbReference type="EMBL" id="JAZDQU010000001">
    <property type="protein sequence ID" value="MEE1884709.1"/>
    <property type="molecule type" value="Genomic_DNA"/>
</dbReference>
<evidence type="ECO:0000313" key="10">
    <source>
        <dbReference type="Proteomes" id="UP001337681"/>
    </source>
</evidence>
<comment type="catalytic activity">
    <reaction evidence="7">
        <text>L-aspartate + L-glutamine + ATP + H2O = L-asparagine + L-glutamate + AMP + diphosphate + H(+)</text>
        <dbReference type="Rhea" id="RHEA:12228"/>
        <dbReference type="ChEBI" id="CHEBI:15377"/>
        <dbReference type="ChEBI" id="CHEBI:15378"/>
        <dbReference type="ChEBI" id="CHEBI:29985"/>
        <dbReference type="ChEBI" id="CHEBI:29991"/>
        <dbReference type="ChEBI" id="CHEBI:30616"/>
        <dbReference type="ChEBI" id="CHEBI:33019"/>
        <dbReference type="ChEBI" id="CHEBI:58048"/>
        <dbReference type="ChEBI" id="CHEBI:58359"/>
        <dbReference type="ChEBI" id="CHEBI:456215"/>
        <dbReference type="EC" id="6.3.5.4"/>
    </reaction>
</comment>
<keyword evidence="9" id="KW-0436">Ligase</keyword>
<accession>A0ABU7H097</accession>
<dbReference type="CDD" id="cd00712">
    <property type="entry name" value="AsnB"/>
    <property type="match status" value="1"/>
</dbReference>
<evidence type="ECO:0000256" key="6">
    <source>
        <dbReference type="ARBA" id="ARBA00022962"/>
    </source>
</evidence>
<keyword evidence="6" id="KW-0315">Glutamine amidotransferase</keyword>
<reference evidence="9 10" key="1">
    <citation type="submission" date="2024-01" db="EMBL/GenBank/DDBJ databases">
        <title>Pedobacter sp. nov., isolated from oil-contaminated soil.</title>
        <authorList>
            <person name="Le N.T.T."/>
        </authorList>
    </citation>
    <scope>NUCLEOTIDE SEQUENCE [LARGE SCALE GENOMIC DNA]</scope>
    <source>
        <strain evidence="9 10">VNH31</strain>
    </source>
</reference>
<comment type="similarity">
    <text evidence="2">Belongs to the asparagine synthetase family.</text>
</comment>
<dbReference type="GO" id="GO:0004066">
    <property type="term" value="F:asparagine synthase (glutamine-hydrolyzing) activity"/>
    <property type="evidence" value="ECO:0007669"/>
    <property type="project" value="UniProtKB-EC"/>
</dbReference>
<comment type="caution">
    <text evidence="9">The sequence shown here is derived from an EMBL/GenBank/DDBJ whole genome shotgun (WGS) entry which is preliminary data.</text>
</comment>
<dbReference type="Proteomes" id="UP001337681">
    <property type="component" value="Unassembled WGS sequence"/>
</dbReference>
<organism evidence="9 10">
    <name type="scientific">Pedobacter flavus</name>
    <dbReference type="NCBI Taxonomy" id="3113906"/>
    <lineage>
        <taxon>Bacteria</taxon>
        <taxon>Pseudomonadati</taxon>
        <taxon>Bacteroidota</taxon>
        <taxon>Sphingobacteriia</taxon>
        <taxon>Sphingobacteriales</taxon>
        <taxon>Sphingobacteriaceae</taxon>
        <taxon>Pedobacter</taxon>
    </lineage>
</organism>
<dbReference type="InterPro" id="IPR033738">
    <property type="entry name" value="AsnB_N"/>
</dbReference>
<dbReference type="Pfam" id="PF00733">
    <property type="entry name" value="Asn_synthase"/>
    <property type="match status" value="1"/>
</dbReference>
<dbReference type="InterPro" id="IPR014729">
    <property type="entry name" value="Rossmann-like_a/b/a_fold"/>
</dbReference>
<evidence type="ECO:0000313" key="9">
    <source>
        <dbReference type="EMBL" id="MEE1884709.1"/>
    </source>
</evidence>
<dbReference type="Gene3D" id="3.60.20.10">
    <property type="entry name" value="Glutamine Phosphoribosylpyrophosphate, subunit 1, domain 1"/>
    <property type="match status" value="1"/>
</dbReference>
<evidence type="ECO:0000256" key="1">
    <source>
        <dbReference type="ARBA" id="ARBA00005187"/>
    </source>
</evidence>
<dbReference type="CDD" id="cd01991">
    <property type="entry name" value="Asn_synthase_B_C"/>
    <property type="match status" value="1"/>
</dbReference>